<dbReference type="Proteomes" id="UP001601444">
    <property type="component" value="Unassembled WGS sequence"/>
</dbReference>
<dbReference type="InterPro" id="IPR013538">
    <property type="entry name" value="ASHA1/2-like_C"/>
</dbReference>
<gene>
    <name evidence="3" type="ORF">ACFYTF_26725</name>
</gene>
<evidence type="ECO:0000259" key="2">
    <source>
        <dbReference type="Pfam" id="PF08327"/>
    </source>
</evidence>
<accession>A0ABW6PVN5</accession>
<sequence length="142" mass="15772">MTGFVATVEIDVEAPPERVWAVLTDPAHIREFMFGAAVETDWRPGSPITWRGEFQGRRYEDRGRIVTVRPGRLLELTHYSPLSGAPDLPENYHTLTYALTPRGAGTRLSLSQDNNADEAAAEHARGMWASHVEGIKRAAESD</sequence>
<evidence type="ECO:0000313" key="3">
    <source>
        <dbReference type="EMBL" id="MFF0546434.1"/>
    </source>
</evidence>
<dbReference type="RefSeq" id="WP_387702788.1">
    <property type="nucleotide sequence ID" value="NZ_JBIAMX010000021.1"/>
</dbReference>
<dbReference type="Pfam" id="PF08327">
    <property type="entry name" value="AHSA1"/>
    <property type="match status" value="1"/>
</dbReference>
<evidence type="ECO:0000256" key="1">
    <source>
        <dbReference type="ARBA" id="ARBA00006817"/>
    </source>
</evidence>
<evidence type="ECO:0000313" key="4">
    <source>
        <dbReference type="Proteomes" id="UP001601444"/>
    </source>
</evidence>
<keyword evidence="4" id="KW-1185">Reference proteome</keyword>
<feature type="domain" description="Activator of Hsp90 ATPase homologue 1/2-like C-terminal" evidence="2">
    <location>
        <begin position="14"/>
        <end position="139"/>
    </location>
</feature>
<comment type="similarity">
    <text evidence="1">Belongs to the AHA1 family.</text>
</comment>
<dbReference type="InterPro" id="IPR023393">
    <property type="entry name" value="START-like_dom_sf"/>
</dbReference>
<comment type="caution">
    <text evidence="3">The sequence shown here is derived from an EMBL/GenBank/DDBJ whole genome shotgun (WGS) entry which is preliminary data.</text>
</comment>
<dbReference type="SUPFAM" id="SSF55961">
    <property type="entry name" value="Bet v1-like"/>
    <property type="match status" value="1"/>
</dbReference>
<name>A0ABW6PVN5_9NOCA</name>
<proteinExistence type="inferred from homology"/>
<organism evidence="3 4">
    <name type="scientific">Nocardia thailandica</name>
    <dbReference type="NCBI Taxonomy" id="257275"/>
    <lineage>
        <taxon>Bacteria</taxon>
        <taxon>Bacillati</taxon>
        <taxon>Actinomycetota</taxon>
        <taxon>Actinomycetes</taxon>
        <taxon>Mycobacteriales</taxon>
        <taxon>Nocardiaceae</taxon>
        <taxon>Nocardia</taxon>
    </lineage>
</organism>
<dbReference type="Gene3D" id="3.30.530.20">
    <property type="match status" value="1"/>
</dbReference>
<dbReference type="EMBL" id="JBIAMX010000021">
    <property type="protein sequence ID" value="MFF0546434.1"/>
    <property type="molecule type" value="Genomic_DNA"/>
</dbReference>
<reference evidence="3 4" key="1">
    <citation type="submission" date="2024-10" db="EMBL/GenBank/DDBJ databases">
        <title>The Natural Products Discovery Center: Release of the First 8490 Sequenced Strains for Exploring Actinobacteria Biosynthetic Diversity.</title>
        <authorList>
            <person name="Kalkreuter E."/>
            <person name="Kautsar S.A."/>
            <person name="Yang D."/>
            <person name="Bader C.D."/>
            <person name="Teijaro C.N."/>
            <person name="Fluegel L."/>
            <person name="Davis C.M."/>
            <person name="Simpson J.R."/>
            <person name="Lauterbach L."/>
            <person name="Steele A.D."/>
            <person name="Gui C."/>
            <person name="Meng S."/>
            <person name="Li G."/>
            <person name="Viehrig K."/>
            <person name="Ye F."/>
            <person name="Su P."/>
            <person name="Kiefer A.F."/>
            <person name="Nichols A."/>
            <person name="Cepeda A.J."/>
            <person name="Yan W."/>
            <person name="Fan B."/>
            <person name="Jiang Y."/>
            <person name="Adhikari A."/>
            <person name="Zheng C.-J."/>
            <person name="Schuster L."/>
            <person name="Cowan T.M."/>
            <person name="Smanski M.J."/>
            <person name="Chevrette M.G."/>
            <person name="De Carvalho L.P.S."/>
            <person name="Shen B."/>
        </authorList>
    </citation>
    <scope>NUCLEOTIDE SEQUENCE [LARGE SCALE GENOMIC DNA]</scope>
    <source>
        <strain evidence="3 4">NPDC004045</strain>
    </source>
</reference>
<protein>
    <submittedName>
        <fullName evidence="3">SRPBCC domain-containing protein</fullName>
    </submittedName>
</protein>